<proteinExistence type="predicted"/>
<accession>A0ABV2J1G6</accession>
<evidence type="ECO:0008006" key="3">
    <source>
        <dbReference type="Google" id="ProtNLM"/>
    </source>
</evidence>
<protein>
    <recommendedName>
        <fullName evidence="3">DUF2867 domain-containing protein</fullName>
    </recommendedName>
</protein>
<evidence type="ECO:0000313" key="1">
    <source>
        <dbReference type="EMBL" id="MET3614448.1"/>
    </source>
</evidence>
<dbReference type="Proteomes" id="UP001549047">
    <property type="component" value="Unassembled WGS sequence"/>
</dbReference>
<comment type="caution">
    <text evidence="1">The sequence shown here is derived from an EMBL/GenBank/DDBJ whole genome shotgun (WGS) entry which is preliminary data.</text>
</comment>
<keyword evidence="2" id="KW-1185">Reference proteome</keyword>
<reference evidence="1 2" key="1">
    <citation type="submission" date="2024-06" db="EMBL/GenBank/DDBJ databases">
        <title>Genomic Encyclopedia of Type Strains, Phase IV (KMG-IV): sequencing the most valuable type-strain genomes for metagenomic binning, comparative biology and taxonomic classification.</title>
        <authorList>
            <person name="Goeker M."/>
        </authorList>
    </citation>
    <scope>NUCLEOTIDE SEQUENCE [LARGE SCALE GENOMIC DNA]</scope>
    <source>
        <strain evidence="1 2">DSM 29780</strain>
    </source>
</reference>
<evidence type="ECO:0000313" key="2">
    <source>
        <dbReference type="Proteomes" id="UP001549047"/>
    </source>
</evidence>
<sequence>MVLSESDLPGADWVDRQSVSVARRDVRAADAAVIALGDAMPGWVAALMRLRNFIVGFVGLKGAGPGAGANGGQSIGGFPIVSETPEKLVLGFNDWHLDFRIVVEAVPEASGTDLSLTTLVKRKHWFGKLYIFLITPFHVLIVRQSLSGIAEAFS</sequence>
<dbReference type="InterPro" id="IPR021295">
    <property type="entry name" value="DUF2867"/>
</dbReference>
<dbReference type="RefSeq" id="WP_354556954.1">
    <property type="nucleotide sequence ID" value="NZ_JBEPMB010000004.1"/>
</dbReference>
<dbReference type="EMBL" id="JBEPMB010000004">
    <property type="protein sequence ID" value="MET3614448.1"/>
    <property type="molecule type" value="Genomic_DNA"/>
</dbReference>
<dbReference type="Pfam" id="PF11066">
    <property type="entry name" value="DUF2867"/>
    <property type="match status" value="1"/>
</dbReference>
<name>A0ABV2J1G6_9HYPH</name>
<organism evidence="1 2">
    <name type="scientific">Rhizobium aquaticum</name>
    <dbReference type="NCBI Taxonomy" id="1549636"/>
    <lineage>
        <taxon>Bacteria</taxon>
        <taxon>Pseudomonadati</taxon>
        <taxon>Pseudomonadota</taxon>
        <taxon>Alphaproteobacteria</taxon>
        <taxon>Hyphomicrobiales</taxon>
        <taxon>Rhizobiaceae</taxon>
        <taxon>Rhizobium/Agrobacterium group</taxon>
        <taxon>Rhizobium</taxon>
    </lineage>
</organism>
<gene>
    <name evidence="1" type="ORF">ABID16_002785</name>
</gene>